<reference evidence="2" key="1">
    <citation type="journal article" date="2011" name="J. Bacteriol.">
        <title>Genome sequences of eight morphologically diverse alphaproteobacteria.</title>
        <authorList>
            <consortium name="US DOE Joint Genome Institute"/>
            <person name="Brown P.J."/>
            <person name="Kysela D.T."/>
            <person name="Buechlein A."/>
            <person name="Hemmerich C."/>
            <person name="Brun Y.V."/>
        </authorList>
    </citation>
    <scope>NUCLEOTIDE SEQUENCE [LARGE SCALE GENOMIC DNA]</scope>
    <source>
        <strain evidence="2">ATCC 15264 / DSM 4735 / LMG 14903 / NBRC 16000 / CB 81</strain>
    </source>
</reference>
<dbReference type="HOGENOM" id="CLU_579608_0_0_5"/>
<dbReference type="Proteomes" id="UP000002696">
    <property type="component" value="Chromosome"/>
</dbReference>
<dbReference type="eggNOG" id="ENOG502ZMUZ">
    <property type="taxonomic scope" value="Bacteria"/>
</dbReference>
<accession>D9QMM2</accession>
<organism evidence="1 2">
    <name type="scientific">Brevundimonas subvibrioides (strain ATCC 15264 / DSM 4735 / LMG 14903 / NBRC 16000 / CB 81)</name>
    <name type="common">Caulobacter subvibrioides</name>
    <dbReference type="NCBI Taxonomy" id="633149"/>
    <lineage>
        <taxon>Bacteria</taxon>
        <taxon>Pseudomonadati</taxon>
        <taxon>Pseudomonadota</taxon>
        <taxon>Alphaproteobacteria</taxon>
        <taxon>Caulobacterales</taxon>
        <taxon>Caulobacteraceae</taxon>
        <taxon>Brevundimonas</taxon>
    </lineage>
</organism>
<dbReference type="OrthoDB" id="7168878at2"/>
<dbReference type="RefSeq" id="WP_013268295.1">
    <property type="nucleotide sequence ID" value="NC_014375.1"/>
</dbReference>
<evidence type="ECO:0000313" key="1">
    <source>
        <dbReference type="EMBL" id="ADL00192.1"/>
    </source>
</evidence>
<keyword evidence="2" id="KW-1185">Reference proteome</keyword>
<proteinExistence type="predicted"/>
<gene>
    <name evidence="1" type="ordered locus">Bresu_0878</name>
</gene>
<evidence type="ECO:0000313" key="2">
    <source>
        <dbReference type="Proteomes" id="UP000002696"/>
    </source>
</evidence>
<dbReference type="BioCyc" id="BSUB633149:G1GM8-878-MONOMER"/>
<sequence length="462" mass="49922">MAELSVAHRAVLAQMLERVPDSVLKTLSMAVGQMPGERARALSQMLADETTDRRRRAFAFAPMLPMFRPRPDGVASLTFPSAVLPRLWKAAAAKEPALLTRFDDIRYREQDADVVAVANRFCVAASGVIRDQPDIIWPAAGWDPAARDEGLRELAACFDLAVLARRGIVALPALILRPSEDQLAELRLMIRDGAEIAPDGGPRLLEILFAHLGEAALILRLVIHSSRAAGKEGVLSESEMAVFVDRLIGEVEARVARIAAFRPGRAGAAPEAGLKADIAWCGETLAELDRTFQLDPDGAWGKSAREARIRINRTLSATLKSTEKALEKIMPTRRVQTTGRMTREVAALDQLAGPEAVETARVMLTLVGAIRSSAQVFGCESLRYQLVQSVIERVTIYVDLVVEVINAGEAPDNRAALNLIETLARLLLLIDATDAAKTARRRAAAASAALTAATPETSPRAA</sequence>
<protein>
    <submittedName>
        <fullName evidence="1">Uncharacterized protein</fullName>
    </submittedName>
</protein>
<dbReference type="KEGG" id="bsb:Bresu_0878"/>
<dbReference type="InParanoid" id="D9QMM2"/>
<dbReference type="STRING" id="633149.Bresu_0878"/>
<name>D9QMM2_BRESC</name>
<dbReference type="AlphaFoldDB" id="D9QMM2"/>
<dbReference type="EMBL" id="CP002102">
    <property type="protein sequence ID" value="ADL00192.1"/>
    <property type="molecule type" value="Genomic_DNA"/>
</dbReference>